<dbReference type="AlphaFoldDB" id="A0A9N9PTQ3"/>
<name>A0A9N9PTQ3_9HELO</name>
<keyword evidence="1" id="KW-0812">Transmembrane</keyword>
<dbReference type="OrthoDB" id="10522760at2759"/>
<comment type="caution">
    <text evidence="2">The sequence shown here is derived from an EMBL/GenBank/DDBJ whole genome shotgun (WGS) entry which is preliminary data.</text>
</comment>
<evidence type="ECO:0000313" key="2">
    <source>
        <dbReference type="EMBL" id="CAG8959391.1"/>
    </source>
</evidence>
<dbReference type="Proteomes" id="UP000696280">
    <property type="component" value="Unassembled WGS sequence"/>
</dbReference>
<protein>
    <submittedName>
        <fullName evidence="2">Uncharacterized protein</fullName>
    </submittedName>
</protein>
<accession>A0A9N9PTQ3</accession>
<proteinExistence type="predicted"/>
<gene>
    <name evidence="2" type="ORF">HYFRA_00001289</name>
</gene>
<sequence length="84" mass="8765">MPINTELPQSSSHNSASLPTMLSDDAIINLVTSLISIAISLFGIWQRSHILADSVLGVSAAQAAVALEMSLGDRITVVYLAIGS</sequence>
<evidence type="ECO:0000313" key="3">
    <source>
        <dbReference type="Proteomes" id="UP000696280"/>
    </source>
</evidence>
<reference evidence="2" key="1">
    <citation type="submission" date="2021-07" db="EMBL/GenBank/DDBJ databases">
        <authorList>
            <person name="Durling M."/>
        </authorList>
    </citation>
    <scope>NUCLEOTIDE SEQUENCE</scope>
</reference>
<keyword evidence="1" id="KW-0472">Membrane</keyword>
<feature type="transmembrane region" description="Helical" evidence="1">
    <location>
        <begin position="26"/>
        <end position="45"/>
    </location>
</feature>
<keyword evidence="1" id="KW-1133">Transmembrane helix</keyword>
<dbReference type="EMBL" id="CAJVRL010000092">
    <property type="protein sequence ID" value="CAG8959391.1"/>
    <property type="molecule type" value="Genomic_DNA"/>
</dbReference>
<organism evidence="2 3">
    <name type="scientific">Hymenoscyphus fraxineus</name>
    <dbReference type="NCBI Taxonomy" id="746836"/>
    <lineage>
        <taxon>Eukaryota</taxon>
        <taxon>Fungi</taxon>
        <taxon>Dikarya</taxon>
        <taxon>Ascomycota</taxon>
        <taxon>Pezizomycotina</taxon>
        <taxon>Leotiomycetes</taxon>
        <taxon>Helotiales</taxon>
        <taxon>Helotiaceae</taxon>
        <taxon>Hymenoscyphus</taxon>
    </lineage>
</organism>
<keyword evidence="3" id="KW-1185">Reference proteome</keyword>
<evidence type="ECO:0000256" key="1">
    <source>
        <dbReference type="SAM" id="Phobius"/>
    </source>
</evidence>